<evidence type="ECO:0008006" key="3">
    <source>
        <dbReference type="Google" id="ProtNLM"/>
    </source>
</evidence>
<dbReference type="EMBL" id="CM001884">
    <property type="protein sequence ID" value="EOY26200.1"/>
    <property type="molecule type" value="Genomic_DNA"/>
</dbReference>
<reference evidence="1 2" key="1">
    <citation type="journal article" date="2013" name="Genome Biol.">
        <title>The genome sequence of the most widely cultivated cacao type and its use to identify candidate genes regulating pod color.</title>
        <authorList>
            <person name="Motamayor J.C."/>
            <person name="Mockaitis K."/>
            <person name="Schmutz J."/>
            <person name="Haiminen N."/>
            <person name="Iii D.L."/>
            <person name="Cornejo O."/>
            <person name="Findley S.D."/>
            <person name="Zheng P."/>
            <person name="Utro F."/>
            <person name="Royaert S."/>
            <person name="Saski C."/>
            <person name="Jenkins J."/>
            <person name="Podicheti R."/>
            <person name="Zhao M."/>
            <person name="Scheffler B.E."/>
            <person name="Stack J.C."/>
            <person name="Feltus F.A."/>
            <person name="Mustiga G.M."/>
            <person name="Amores F."/>
            <person name="Phillips W."/>
            <person name="Marelli J.P."/>
            <person name="May G.D."/>
            <person name="Shapiro H."/>
            <person name="Ma J."/>
            <person name="Bustamante C.D."/>
            <person name="Schnell R.J."/>
            <person name="Main D."/>
            <person name="Gilbert D."/>
            <person name="Parida L."/>
            <person name="Kuhn D.N."/>
        </authorList>
    </citation>
    <scope>NUCLEOTIDE SEQUENCE [LARGE SCALE GENOMIC DNA]</scope>
    <source>
        <strain evidence="2">cv. Matina 1-6</strain>
    </source>
</reference>
<dbReference type="InParanoid" id="A0A061G8P4"/>
<sequence length="87" mass="10125">MVVEMFNSLMVKTIEENIYSDIPISEKNLNLCHLQYVDDALLFYQPNLECLLNMKRVLRCFQIVLRLNTNFLKSSLLGVGNVEELKT</sequence>
<dbReference type="HOGENOM" id="CLU_2487932_0_0_1"/>
<evidence type="ECO:0000313" key="1">
    <source>
        <dbReference type="EMBL" id="EOY26200.1"/>
    </source>
</evidence>
<proteinExistence type="predicted"/>
<keyword evidence="2" id="KW-1185">Reference proteome</keyword>
<gene>
    <name evidence="1" type="ORF">TCM_027627</name>
</gene>
<name>A0A061G8P4_THECC</name>
<dbReference type="Proteomes" id="UP000026915">
    <property type="component" value="Chromosome 6"/>
</dbReference>
<organism evidence="1 2">
    <name type="scientific">Theobroma cacao</name>
    <name type="common">Cacao</name>
    <name type="synonym">Cocoa</name>
    <dbReference type="NCBI Taxonomy" id="3641"/>
    <lineage>
        <taxon>Eukaryota</taxon>
        <taxon>Viridiplantae</taxon>
        <taxon>Streptophyta</taxon>
        <taxon>Embryophyta</taxon>
        <taxon>Tracheophyta</taxon>
        <taxon>Spermatophyta</taxon>
        <taxon>Magnoliopsida</taxon>
        <taxon>eudicotyledons</taxon>
        <taxon>Gunneridae</taxon>
        <taxon>Pentapetalae</taxon>
        <taxon>rosids</taxon>
        <taxon>malvids</taxon>
        <taxon>Malvales</taxon>
        <taxon>Malvaceae</taxon>
        <taxon>Byttnerioideae</taxon>
        <taxon>Theobroma</taxon>
    </lineage>
</organism>
<evidence type="ECO:0000313" key="2">
    <source>
        <dbReference type="Proteomes" id="UP000026915"/>
    </source>
</evidence>
<protein>
    <recommendedName>
        <fullName evidence="3">Reverse transcriptase domain-containing protein</fullName>
    </recommendedName>
</protein>
<dbReference type="Gramene" id="EOY26200">
    <property type="protein sequence ID" value="EOY26200"/>
    <property type="gene ID" value="TCM_027627"/>
</dbReference>
<accession>A0A061G8P4</accession>
<dbReference type="AlphaFoldDB" id="A0A061G8P4"/>